<evidence type="ECO:0008006" key="5">
    <source>
        <dbReference type="Google" id="ProtNLM"/>
    </source>
</evidence>
<proteinExistence type="predicted"/>
<dbReference type="EMBL" id="LR215010">
    <property type="protein sequence ID" value="VEU68658.1"/>
    <property type="molecule type" value="Genomic_DNA"/>
</dbReference>
<dbReference type="Proteomes" id="UP000290495">
    <property type="component" value="Chromosome"/>
</dbReference>
<feature type="compositionally biased region" description="Low complexity" evidence="1">
    <location>
        <begin position="36"/>
        <end position="53"/>
    </location>
</feature>
<organism evidence="3 4">
    <name type="scientific">Mycoplasmopsis canis</name>
    <dbReference type="NCBI Taxonomy" id="29555"/>
    <lineage>
        <taxon>Bacteria</taxon>
        <taxon>Bacillati</taxon>
        <taxon>Mycoplasmatota</taxon>
        <taxon>Mycoplasmoidales</taxon>
        <taxon>Metamycoplasmataceae</taxon>
        <taxon>Mycoplasmopsis</taxon>
    </lineage>
</organism>
<sequence>MYKKLKLLSIITSTTLPLFISVSCNSIQNDTKKENNSNNQESSNTNPNSNATNGKSTNKDEINKNVIGNNIKNENGKEDNTSNPEKNNSKEGVQDLKKPIDEPKKQDDTSVNDKNKNNTKPSDKETTETHSSEVKEEDKFNLEEVYINHARPKYPWDETRWQKFLQKGNRTNFQKELIYYRLTGNTGILNEEKKVNPKREVIEKNTLTMNQLIWGQEGSSSAESSFNDFSNRYNNTNSSILRKMIEEIYFMIKLTLNHENLYNTVFNNYEIDNSKTNLRNYIKENYNQIKQHQKGVDKEILVVDRGDGSFDLKISKDYIVKTIDKIVKNDQYLPYYYELIIIYYYLFNFVSKN</sequence>
<gene>
    <name evidence="3" type="ORF">NCTC10146_00105</name>
</gene>
<evidence type="ECO:0000313" key="3">
    <source>
        <dbReference type="EMBL" id="VEU68658.1"/>
    </source>
</evidence>
<evidence type="ECO:0000313" key="4">
    <source>
        <dbReference type="Proteomes" id="UP000290495"/>
    </source>
</evidence>
<dbReference type="AlphaFoldDB" id="A0A449AQ32"/>
<name>A0A449AQ32_9BACT</name>
<feature type="compositionally biased region" description="Basic and acidic residues" evidence="1">
    <location>
        <begin position="87"/>
        <end position="136"/>
    </location>
</feature>
<dbReference type="PROSITE" id="PS51257">
    <property type="entry name" value="PROKAR_LIPOPROTEIN"/>
    <property type="match status" value="1"/>
</dbReference>
<dbReference type="RefSeq" id="WP_060913334.1">
    <property type="nucleotide sequence ID" value="NZ_LR215010.1"/>
</dbReference>
<evidence type="ECO:0000256" key="2">
    <source>
        <dbReference type="SAM" id="SignalP"/>
    </source>
</evidence>
<protein>
    <recommendedName>
        <fullName evidence="5">Lipoprotein</fullName>
    </recommendedName>
</protein>
<accession>A0A449AQ32</accession>
<evidence type="ECO:0000256" key="1">
    <source>
        <dbReference type="SAM" id="MobiDB-lite"/>
    </source>
</evidence>
<feature type="region of interest" description="Disordered" evidence="1">
    <location>
        <begin position="30"/>
        <end position="136"/>
    </location>
</feature>
<feature type="chain" id="PRO_5019135839" description="Lipoprotein" evidence="2">
    <location>
        <begin position="21"/>
        <end position="353"/>
    </location>
</feature>
<feature type="signal peptide" evidence="2">
    <location>
        <begin position="1"/>
        <end position="20"/>
    </location>
</feature>
<keyword evidence="2" id="KW-0732">Signal</keyword>
<feature type="compositionally biased region" description="Low complexity" evidence="1">
    <location>
        <begin position="64"/>
        <end position="73"/>
    </location>
</feature>
<reference evidence="3 4" key="1">
    <citation type="submission" date="2019-01" db="EMBL/GenBank/DDBJ databases">
        <authorList>
            <consortium name="Pathogen Informatics"/>
        </authorList>
    </citation>
    <scope>NUCLEOTIDE SEQUENCE [LARGE SCALE GENOMIC DNA]</scope>
    <source>
        <strain evidence="3 4">NCTC10146</strain>
    </source>
</reference>